<evidence type="ECO:0000259" key="3">
    <source>
        <dbReference type="PROSITE" id="PS51755"/>
    </source>
</evidence>
<dbReference type="InterPro" id="IPR036388">
    <property type="entry name" value="WH-like_DNA-bd_sf"/>
</dbReference>
<feature type="DNA-binding region" description="OmpR/PhoB-type" evidence="2">
    <location>
        <begin position="1"/>
        <end position="93"/>
    </location>
</feature>
<gene>
    <name evidence="4" type="ORF">PALI_a1355</name>
</gene>
<dbReference type="SMART" id="SM00862">
    <property type="entry name" value="Trans_reg_C"/>
    <property type="match status" value="1"/>
</dbReference>
<dbReference type="SUPFAM" id="SSF46894">
    <property type="entry name" value="C-terminal effector domain of the bipartite response regulators"/>
    <property type="match status" value="1"/>
</dbReference>
<dbReference type="RefSeq" id="WP_193155885.1">
    <property type="nucleotide sequence ID" value="NZ_AQGU01000025.1"/>
</dbReference>
<proteinExistence type="predicted"/>
<organism evidence="4 5">
    <name type="scientific">Pseudoalteromonas aliena SW19</name>
    <dbReference type="NCBI Taxonomy" id="1314866"/>
    <lineage>
        <taxon>Bacteria</taxon>
        <taxon>Pseudomonadati</taxon>
        <taxon>Pseudomonadota</taxon>
        <taxon>Gammaproteobacteria</taxon>
        <taxon>Alteromonadales</taxon>
        <taxon>Pseudoalteromonadaceae</taxon>
        <taxon>Pseudoalteromonas</taxon>
    </lineage>
</organism>
<accession>A0ABR9E074</accession>
<evidence type="ECO:0000313" key="5">
    <source>
        <dbReference type="Proteomes" id="UP000648482"/>
    </source>
</evidence>
<feature type="domain" description="OmpR/PhoB-type" evidence="3">
    <location>
        <begin position="1"/>
        <end position="93"/>
    </location>
</feature>
<dbReference type="InterPro" id="IPR001867">
    <property type="entry name" value="OmpR/PhoB-type_DNA-bd"/>
</dbReference>
<comment type="caution">
    <text evidence="4">The sequence shown here is derived from an EMBL/GenBank/DDBJ whole genome shotgun (WGS) entry which is preliminary data.</text>
</comment>
<name>A0ABR9E074_9GAMM</name>
<keyword evidence="5" id="KW-1185">Reference proteome</keyword>
<dbReference type="InterPro" id="IPR011990">
    <property type="entry name" value="TPR-like_helical_dom_sf"/>
</dbReference>
<dbReference type="Proteomes" id="UP000648482">
    <property type="component" value="Unassembled WGS sequence"/>
</dbReference>
<protein>
    <recommendedName>
        <fullName evidence="3">OmpR/PhoB-type domain-containing protein</fullName>
    </recommendedName>
</protein>
<dbReference type="CDD" id="cd00383">
    <property type="entry name" value="trans_reg_C"/>
    <property type="match status" value="1"/>
</dbReference>
<evidence type="ECO:0000256" key="1">
    <source>
        <dbReference type="ARBA" id="ARBA00023125"/>
    </source>
</evidence>
<dbReference type="PROSITE" id="PS51755">
    <property type="entry name" value="OMPR_PHOB"/>
    <property type="match status" value="1"/>
</dbReference>
<dbReference type="Gene3D" id="1.25.40.10">
    <property type="entry name" value="Tetratricopeptide repeat domain"/>
    <property type="match status" value="1"/>
</dbReference>
<dbReference type="Gene3D" id="1.10.10.10">
    <property type="entry name" value="Winged helix-like DNA-binding domain superfamily/Winged helix DNA-binding domain"/>
    <property type="match status" value="1"/>
</dbReference>
<sequence length="606" mass="69811">MRYKFNNFEFDSTSCVLKKNGDDLAIRHNEAKVLKLLLEHSNHVFSKEDILSHVWKNKVVSEQAVFQSISNLRRLLGNHAIKTFSKRGYQWQLQIDSKHSDVEAHCNISQNKPLQHENTLSKPKSRNHWITIALSGIALLVFTIINNNTDQPQTDESSVINISYIAISNQRGTETFKLNDTELFSFTELPQLNTAHFQVSAEFEYPLLAKEHPLILSGTIRTHHNLTYIDFILKGPFADWQGQLSGVSQQAALNQLQQHLQQPVILKLLNKAQTLELKQANLSIAHQQAPHDLIILGHLANTYIMMGELDKAMVMANKLEKIAISQNKTHHVGNALLFQSEVLIRKELFDLSKYKLSNAIKQFQSINDLHRQADAWFTQSWIDHNQDNYQAIKQSLLNSVQLAFDAQDKRRELSALTYLSVLAHKHQQEDDKYLYLQQAENKMKAYQIPNYHFAIVPYHYAIFAKSLQDKEPHLKQVLELATLTPDFWAAQSSRQQLMEYYINQNNLAEAQNLINDITTDNAKNSYLKTLLAQALKNDDAFTTHAQRTFEQAELAGDLYLSLDMALLICSSQSMQDNYDFYSQYIDKKGTDYWRRNNEKKLLALNL</sequence>
<dbReference type="EMBL" id="AQGU01000025">
    <property type="protein sequence ID" value="MBE0360016.1"/>
    <property type="molecule type" value="Genomic_DNA"/>
</dbReference>
<reference evidence="4 5" key="1">
    <citation type="submission" date="2015-06" db="EMBL/GenBank/DDBJ databases">
        <title>Genome sequence of Pseudoalteromonas aliena.</title>
        <authorList>
            <person name="Xie B.-B."/>
            <person name="Rong J.-C."/>
            <person name="Qin Q.-L."/>
            <person name="Zhang Y.-Z."/>
        </authorList>
    </citation>
    <scope>NUCLEOTIDE SEQUENCE [LARGE SCALE GENOMIC DNA]</scope>
    <source>
        <strain evidence="4 5">SW19</strain>
    </source>
</reference>
<dbReference type="Pfam" id="PF00486">
    <property type="entry name" value="Trans_reg_C"/>
    <property type="match status" value="1"/>
</dbReference>
<dbReference type="InterPro" id="IPR016032">
    <property type="entry name" value="Sig_transdc_resp-reg_C-effctor"/>
</dbReference>
<evidence type="ECO:0000256" key="2">
    <source>
        <dbReference type="PROSITE-ProRule" id="PRU01091"/>
    </source>
</evidence>
<keyword evidence="1 2" id="KW-0238">DNA-binding</keyword>
<evidence type="ECO:0000313" key="4">
    <source>
        <dbReference type="EMBL" id="MBE0360016.1"/>
    </source>
</evidence>